<dbReference type="Gene3D" id="3.30.565.10">
    <property type="entry name" value="Histidine kinase-like ATPase, C-terminal domain"/>
    <property type="match status" value="1"/>
</dbReference>
<evidence type="ECO:0000256" key="9">
    <source>
        <dbReference type="ARBA" id="ARBA00022840"/>
    </source>
</evidence>
<sequence>MGGVMKKSLSRKELVWNILVTILALTGATIVAYLLVFVGGHTANVSIVYMMAVVLISRFSNGYIPGVIASFISVICVNLVFTYPFMHLNFTMDGYPITFIALMVISSITSATTTHLKYQNKIIREREKLLMEAEKETMRANLLRAISHDLRTPLTGIIGASNSFLDAQDSMSEEEKANLINGIREDANWLLNMVENLLTVTRIRGTKTQITKSLEPLEEVASEAVMRFHKRFPGTEVKVAVPDELVMVPMDATLIEQVIINLLENAVYHSNSKDPVSLTISIEDGNARFDIRDHGVGIAPDRLSTIFDGYTPSPNSSGDSHKGMGIGLSICKTIITAHNGNITAGNESLGAIFTFTLPLGENTCE</sequence>
<dbReference type="InterPro" id="IPR003661">
    <property type="entry name" value="HisK_dim/P_dom"/>
</dbReference>
<feature type="domain" description="Histidine kinase" evidence="14">
    <location>
        <begin position="145"/>
        <end position="361"/>
    </location>
</feature>
<keyword evidence="8" id="KW-0418">Kinase</keyword>
<keyword evidence="12 13" id="KW-0472">Membrane</keyword>
<dbReference type="PRINTS" id="PR00344">
    <property type="entry name" value="BCTRLSENSOR"/>
</dbReference>
<feature type="transmembrane region" description="Helical" evidence="13">
    <location>
        <begin position="66"/>
        <end position="85"/>
    </location>
</feature>
<reference evidence="15 16" key="1">
    <citation type="submission" date="2020-03" db="EMBL/GenBank/DDBJ databases">
        <title>Genome Sequence of industrial isolate, B5A.</title>
        <authorList>
            <person name="Sharma S."/>
            <person name="Patil P.B."/>
            <person name="Korpole S."/>
        </authorList>
    </citation>
    <scope>NUCLEOTIDE SEQUENCE [LARGE SCALE GENOMIC DNA]</scope>
    <source>
        <strain evidence="15 16">PI-S10-B5A</strain>
    </source>
</reference>
<comment type="catalytic activity">
    <reaction evidence="1">
        <text>ATP + protein L-histidine = ADP + protein N-phospho-L-histidine.</text>
        <dbReference type="EC" id="2.7.13.3"/>
    </reaction>
</comment>
<evidence type="ECO:0000256" key="4">
    <source>
        <dbReference type="ARBA" id="ARBA00022553"/>
    </source>
</evidence>
<dbReference type="InterPro" id="IPR036890">
    <property type="entry name" value="HATPase_C_sf"/>
</dbReference>
<dbReference type="SMART" id="SM00387">
    <property type="entry name" value="HATPase_c"/>
    <property type="match status" value="1"/>
</dbReference>
<comment type="caution">
    <text evidence="15">The sequence shown here is derived from an EMBL/GenBank/DDBJ whole genome shotgun (WGS) entry which is preliminary data.</text>
</comment>
<dbReference type="InterPro" id="IPR003594">
    <property type="entry name" value="HATPase_dom"/>
</dbReference>
<keyword evidence="16" id="KW-1185">Reference proteome</keyword>
<keyword evidence="6 13" id="KW-0812">Transmembrane</keyword>
<keyword evidence="9" id="KW-0067">ATP-binding</keyword>
<dbReference type="SUPFAM" id="SSF55874">
    <property type="entry name" value="ATPase domain of HSP90 chaperone/DNA topoisomerase II/histidine kinase"/>
    <property type="match status" value="1"/>
</dbReference>
<keyword evidence="5" id="KW-0808">Transferase</keyword>
<evidence type="ECO:0000313" key="16">
    <source>
        <dbReference type="Proteomes" id="UP000539052"/>
    </source>
</evidence>
<feature type="transmembrane region" description="Helical" evidence="13">
    <location>
        <begin position="97"/>
        <end position="116"/>
    </location>
</feature>
<dbReference type="InterPro" id="IPR052023">
    <property type="entry name" value="Histidine_kinase_KdpD"/>
</dbReference>
<dbReference type="EMBL" id="JAAOXG010000033">
    <property type="protein sequence ID" value="NNJ31308.1"/>
    <property type="molecule type" value="Genomic_DNA"/>
</dbReference>
<keyword evidence="7" id="KW-0547">Nucleotide-binding</keyword>
<accession>A0ABX1VSH8</accession>
<dbReference type="InterPro" id="IPR038318">
    <property type="entry name" value="KdpD_sf"/>
</dbReference>
<dbReference type="Pfam" id="PF02518">
    <property type="entry name" value="HATPase_c"/>
    <property type="match status" value="1"/>
</dbReference>
<proteinExistence type="predicted"/>
<dbReference type="PROSITE" id="PS50109">
    <property type="entry name" value="HIS_KIN"/>
    <property type="match status" value="1"/>
</dbReference>
<dbReference type="Proteomes" id="UP000539052">
    <property type="component" value="Unassembled WGS sequence"/>
</dbReference>
<dbReference type="Gene3D" id="1.20.120.620">
    <property type="entry name" value="Backbone structure of the membrane domain of e. Coli histidine kinase receptor kdpd"/>
    <property type="match status" value="1"/>
</dbReference>
<evidence type="ECO:0000256" key="10">
    <source>
        <dbReference type="ARBA" id="ARBA00022989"/>
    </source>
</evidence>
<dbReference type="InterPro" id="IPR004358">
    <property type="entry name" value="Sig_transdc_His_kin-like_C"/>
</dbReference>
<keyword evidence="11" id="KW-0902">Two-component regulatory system</keyword>
<protein>
    <recommendedName>
        <fullName evidence="3">histidine kinase</fullName>
        <ecNumber evidence="3">2.7.13.3</ecNumber>
    </recommendedName>
</protein>
<evidence type="ECO:0000256" key="11">
    <source>
        <dbReference type="ARBA" id="ARBA00023012"/>
    </source>
</evidence>
<dbReference type="InterPro" id="IPR036097">
    <property type="entry name" value="HisK_dim/P_sf"/>
</dbReference>
<feature type="transmembrane region" description="Helical" evidence="13">
    <location>
        <begin position="14"/>
        <end position="36"/>
    </location>
</feature>
<evidence type="ECO:0000256" key="8">
    <source>
        <dbReference type="ARBA" id="ARBA00022777"/>
    </source>
</evidence>
<evidence type="ECO:0000256" key="12">
    <source>
        <dbReference type="ARBA" id="ARBA00023136"/>
    </source>
</evidence>
<dbReference type="Pfam" id="PF00512">
    <property type="entry name" value="HisKA"/>
    <property type="match status" value="1"/>
</dbReference>
<evidence type="ECO:0000256" key="5">
    <source>
        <dbReference type="ARBA" id="ARBA00022679"/>
    </source>
</evidence>
<dbReference type="Gene3D" id="1.10.287.130">
    <property type="match status" value="1"/>
</dbReference>
<dbReference type="SUPFAM" id="SSF47384">
    <property type="entry name" value="Homodimeric domain of signal transducing histidine kinase"/>
    <property type="match status" value="1"/>
</dbReference>
<evidence type="ECO:0000313" key="15">
    <source>
        <dbReference type="EMBL" id="NNJ31308.1"/>
    </source>
</evidence>
<name>A0ABX1VSH8_9FIRM</name>
<dbReference type="InterPro" id="IPR025201">
    <property type="entry name" value="KdpD_TM"/>
</dbReference>
<evidence type="ECO:0000256" key="7">
    <source>
        <dbReference type="ARBA" id="ARBA00022741"/>
    </source>
</evidence>
<dbReference type="PANTHER" id="PTHR45569:SF1">
    <property type="entry name" value="SENSOR PROTEIN KDPD"/>
    <property type="match status" value="1"/>
</dbReference>
<comment type="subcellular location">
    <subcellularLocation>
        <location evidence="2">Membrane</location>
        <topology evidence="2">Multi-pass membrane protein</topology>
    </subcellularLocation>
</comment>
<keyword evidence="4" id="KW-0597">Phosphoprotein</keyword>
<evidence type="ECO:0000256" key="3">
    <source>
        <dbReference type="ARBA" id="ARBA00012438"/>
    </source>
</evidence>
<evidence type="ECO:0000256" key="2">
    <source>
        <dbReference type="ARBA" id="ARBA00004141"/>
    </source>
</evidence>
<evidence type="ECO:0000256" key="1">
    <source>
        <dbReference type="ARBA" id="ARBA00000085"/>
    </source>
</evidence>
<dbReference type="SMART" id="SM00388">
    <property type="entry name" value="HisKA"/>
    <property type="match status" value="1"/>
</dbReference>
<evidence type="ECO:0000256" key="13">
    <source>
        <dbReference type="SAM" id="Phobius"/>
    </source>
</evidence>
<organism evidence="15 16">
    <name type="scientific">Lacrimispora defluvii</name>
    <dbReference type="NCBI Taxonomy" id="2719233"/>
    <lineage>
        <taxon>Bacteria</taxon>
        <taxon>Bacillati</taxon>
        <taxon>Bacillota</taxon>
        <taxon>Clostridia</taxon>
        <taxon>Lachnospirales</taxon>
        <taxon>Lachnospiraceae</taxon>
        <taxon>Lacrimispora</taxon>
    </lineage>
</organism>
<dbReference type="PANTHER" id="PTHR45569">
    <property type="entry name" value="SENSOR PROTEIN KDPD"/>
    <property type="match status" value="1"/>
</dbReference>
<keyword evidence="10 13" id="KW-1133">Transmembrane helix</keyword>
<dbReference type="Pfam" id="PF13493">
    <property type="entry name" value="DUF4118"/>
    <property type="match status" value="1"/>
</dbReference>
<dbReference type="CDD" id="cd00082">
    <property type="entry name" value="HisKA"/>
    <property type="match status" value="1"/>
</dbReference>
<dbReference type="EC" id="2.7.13.3" evidence="3"/>
<evidence type="ECO:0000256" key="6">
    <source>
        <dbReference type="ARBA" id="ARBA00022692"/>
    </source>
</evidence>
<dbReference type="InterPro" id="IPR005467">
    <property type="entry name" value="His_kinase_dom"/>
</dbReference>
<evidence type="ECO:0000259" key="14">
    <source>
        <dbReference type="PROSITE" id="PS50109"/>
    </source>
</evidence>
<gene>
    <name evidence="15" type="ORF">G9470_16125</name>
</gene>